<protein>
    <submittedName>
        <fullName evidence="1">Uncharacterized protein</fullName>
    </submittedName>
</protein>
<evidence type="ECO:0000313" key="1">
    <source>
        <dbReference type="EMBL" id="MBD7908188.1"/>
    </source>
</evidence>
<sequence length="124" mass="14445">MLGRKDKDVSKVQEPEEGVDNIYAAMPPVGVILEEATEEEMEKAADLEIRHIAFMRLQEMNIQFDGSSYKDLLKDFKEFEKDSSDFWRGVSVRLSVPYEWPIRIDHALGIIYMGEHEYGEEEEE</sequence>
<proteinExistence type="predicted"/>
<name>A0ABR8PJ53_9BACL</name>
<reference evidence="1 2" key="1">
    <citation type="submission" date="2020-08" db="EMBL/GenBank/DDBJ databases">
        <title>A Genomic Blueprint of the Chicken Gut Microbiome.</title>
        <authorList>
            <person name="Gilroy R."/>
            <person name="Ravi A."/>
            <person name="Getino M."/>
            <person name="Pursley I."/>
            <person name="Horton D.L."/>
            <person name="Alikhan N.-F."/>
            <person name="Baker D."/>
            <person name="Gharbi K."/>
            <person name="Hall N."/>
            <person name="Watson M."/>
            <person name="Adriaenssens E.M."/>
            <person name="Foster-Nyarko E."/>
            <person name="Jarju S."/>
            <person name="Secka A."/>
            <person name="Antonio M."/>
            <person name="Oren A."/>
            <person name="Chaudhuri R."/>
            <person name="La Ragione R.M."/>
            <person name="Hildebrand F."/>
            <person name="Pallen M.J."/>
        </authorList>
    </citation>
    <scope>NUCLEOTIDE SEQUENCE [LARGE SCALE GENOMIC DNA]</scope>
    <source>
        <strain evidence="1 2">Sa3CUA8</strain>
    </source>
</reference>
<organism evidence="1 2">
    <name type="scientific">Sporosarcina gallistercoris</name>
    <dbReference type="NCBI Taxonomy" id="2762245"/>
    <lineage>
        <taxon>Bacteria</taxon>
        <taxon>Bacillati</taxon>
        <taxon>Bacillota</taxon>
        <taxon>Bacilli</taxon>
        <taxon>Bacillales</taxon>
        <taxon>Caryophanaceae</taxon>
        <taxon>Sporosarcina</taxon>
    </lineage>
</organism>
<dbReference type="RefSeq" id="WP_191689333.1">
    <property type="nucleotide sequence ID" value="NZ_JACSQY010000004.1"/>
</dbReference>
<comment type="caution">
    <text evidence="1">The sequence shown here is derived from an EMBL/GenBank/DDBJ whole genome shotgun (WGS) entry which is preliminary data.</text>
</comment>
<dbReference type="EMBL" id="JACSQY010000004">
    <property type="protein sequence ID" value="MBD7908188.1"/>
    <property type="molecule type" value="Genomic_DNA"/>
</dbReference>
<accession>A0ABR8PJ53</accession>
<gene>
    <name evidence="1" type="ORF">H9659_07595</name>
</gene>
<evidence type="ECO:0000313" key="2">
    <source>
        <dbReference type="Proteomes" id="UP000659496"/>
    </source>
</evidence>
<keyword evidence="2" id="KW-1185">Reference proteome</keyword>
<dbReference type="Proteomes" id="UP000659496">
    <property type="component" value="Unassembled WGS sequence"/>
</dbReference>